<evidence type="ECO:0000313" key="9">
    <source>
        <dbReference type="Proteomes" id="UP000063308"/>
    </source>
</evidence>
<dbReference type="EMBL" id="AP014687">
    <property type="protein sequence ID" value="BAR63516.1"/>
    <property type="molecule type" value="Genomic_DNA"/>
</dbReference>
<dbReference type="EMBL" id="AP014686">
    <property type="protein sequence ID" value="BAR63288.1"/>
    <property type="molecule type" value="Genomic_DNA"/>
</dbReference>
<keyword evidence="5" id="KW-0614">Plasmid</keyword>
<evidence type="ECO:0000313" key="7">
    <source>
        <dbReference type="EMBL" id="BAR63417.1"/>
    </source>
</evidence>
<dbReference type="SUPFAM" id="SSF48295">
    <property type="entry name" value="TrpR-like"/>
    <property type="match status" value="1"/>
</dbReference>
<dbReference type="InterPro" id="IPR002514">
    <property type="entry name" value="Transposase_8"/>
</dbReference>
<dbReference type="EMBL" id="AP014687">
    <property type="protein sequence ID" value="BAR63417.1"/>
    <property type="molecule type" value="Genomic_DNA"/>
</dbReference>
<dbReference type="AlphaFoldDB" id="A0A0E4BYJ7"/>
<evidence type="ECO:0000313" key="8">
    <source>
        <dbReference type="EMBL" id="BAR63516.1"/>
    </source>
</evidence>
<protein>
    <submittedName>
        <fullName evidence="1 5">Transposase</fullName>
    </submittedName>
</protein>
<evidence type="ECO:0000313" key="2">
    <source>
        <dbReference type="EMBL" id="BAR62032.1"/>
    </source>
</evidence>
<geneLocation type="plasmid" evidence="9">
    <name>pNK6b DNA</name>
</geneLocation>
<geneLocation type="plasmid" evidence="9">
    <name>pNK6c DNA</name>
</geneLocation>
<name>A0A0E4BYJ7_9BRAD</name>
<evidence type="ECO:0000313" key="6">
    <source>
        <dbReference type="EMBL" id="BAR63357.1"/>
    </source>
</evidence>
<sequence length="101" mass="10818">MTKKSRRTHSPAFKAKVALAAVKGDKTLAELAQLFDVHPNQITIWKNQLLEGAAGVFGHDKTSAETPVDLKALHAKIGELALENDFLSGALTKAGLLSAKR</sequence>
<dbReference type="EMBL" id="AP014686">
    <property type="protein sequence ID" value="BAR63277.1"/>
    <property type="molecule type" value="Genomic_DNA"/>
</dbReference>
<organism evidence="5 9">
    <name type="scientific">Bradyrhizobium diazoefficiens</name>
    <dbReference type="NCBI Taxonomy" id="1355477"/>
    <lineage>
        <taxon>Bacteria</taxon>
        <taxon>Pseudomonadati</taxon>
        <taxon>Pseudomonadota</taxon>
        <taxon>Alphaproteobacteria</taxon>
        <taxon>Hyphomicrobiales</taxon>
        <taxon>Nitrobacteraceae</taxon>
        <taxon>Bradyrhizobium</taxon>
    </lineage>
</organism>
<dbReference type="EMBL" id="AP014686">
    <property type="protein sequence ID" value="BAR63357.1"/>
    <property type="molecule type" value="Genomic_DNA"/>
</dbReference>
<dbReference type="EMBL" id="AP014685">
    <property type="protein sequence ID" value="BAR53361.1"/>
    <property type="molecule type" value="Genomic_DNA"/>
</dbReference>
<reference evidence="5 9" key="1">
    <citation type="submission" date="2014-11" db="EMBL/GenBank/DDBJ databases">
        <title>Symbiosis island explosion on the genome of extra-slow-growing strains of soybean bradyrhizobia with massive insertion sequences.</title>
        <authorList>
            <person name="Iida T."/>
            <person name="Minamisawa K."/>
        </authorList>
    </citation>
    <scope>NUCLEOTIDE SEQUENCE [LARGE SCALE GENOMIC DNA]</scope>
    <source>
        <strain evidence="5 9">NK6</strain>
        <plasmid evidence="5">pNK6b</plasmid>
        <plasmid evidence="9">pNK6b DNA</plasmid>
        <plasmid evidence="7">pNK6c</plasmid>
        <plasmid evidence="9">pNK6c DNA</plasmid>
    </source>
</reference>
<dbReference type="Proteomes" id="UP000063308">
    <property type="component" value="Plasmid pNK6c"/>
</dbReference>
<dbReference type="Proteomes" id="UP000063308">
    <property type="component" value="Chromosome"/>
</dbReference>
<geneLocation type="plasmid" evidence="7">
    <name>pNK6c</name>
</geneLocation>
<dbReference type="EMBL" id="AP014685">
    <property type="protein sequence ID" value="BAR62032.1"/>
    <property type="molecule type" value="Genomic_DNA"/>
</dbReference>
<proteinExistence type="predicted"/>
<dbReference type="GO" id="GO:0004803">
    <property type="term" value="F:transposase activity"/>
    <property type="evidence" value="ECO:0007669"/>
    <property type="project" value="InterPro"/>
</dbReference>
<dbReference type="EMBL" id="AP014686">
    <property type="protein sequence ID" value="BAR63263.1"/>
    <property type="molecule type" value="Genomic_DNA"/>
</dbReference>
<dbReference type="GO" id="GO:0006313">
    <property type="term" value="P:DNA transposition"/>
    <property type="evidence" value="ECO:0007669"/>
    <property type="project" value="InterPro"/>
</dbReference>
<evidence type="ECO:0000313" key="3">
    <source>
        <dbReference type="EMBL" id="BAR63263.1"/>
    </source>
</evidence>
<dbReference type="Pfam" id="PF01527">
    <property type="entry name" value="HTH_Tnp_1"/>
    <property type="match status" value="1"/>
</dbReference>
<evidence type="ECO:0000313" key="5">
    <source>
        <dbReference type="EMBL" id="BAR63288.1"/>
    </source>
</evidence>
<geneLocation type="plasmid" evidence="5">
    <name>pNK6b</name>
</geneLocation>
<dbReference type="Proteomes" id="UP000063308">
    <property type="component" value="Plasmid pNK6b"/>
</dbReference>
<dbReference type="InterPro" id="IPR010921">
    <property type="entry name" value="Trp_repressor/repl_initiator"/>
</dbReference>
<accession>A0A0E4BYJ7</accession>
<evidence type="ECO:0000313" key="1">
    <source>
        <dbReference type="EMBL" id="BAR53361.1"/>
    </source>
</evidence>
<dbReference type="GO" id="GO:0043565">
    <property type="term" value="F:sequence-specific DNA binding"/>
    <property type="evidence" value="ECO:0007669"/>
    <property type="project" value="InterPro"/>
</dbReference>
<evidence type="ECO:0000313" key="4">
    <source>
        <dbReference type="EMBL" id="BAR63277.1"/>
    </source>
</evidence>
<gene>
    <name evidence="1" type="ORF">NK6_172</name>
    <name evidence="2" type="ORF">NK6_8888</name>
    <name evidence="6" type="ORF">NK6_b_163</name>
    <name evidence="3" type="ORF">NK6_b_69</name>
    <name evidence="4" type="ORF">NK6_b_83</name>
    <name evidence="5" type="ORF">NK6_b_94</name>
    <name evidence="8" type="ORF">NK6_c_109</name>
    <name evidence="7" type="ORF">NK6_c_9</name>
</gene>